<dbReference type="KEGG" id="aara:120901786"/>
<dbReference type="EnsemblMetazoa" id="AARA018537-RA">
    <property type="protein sequence ID" value="AARA018537-PA"/>
    <property type="gene ID" value="AARA018537"/>
</dbReference>
<feature type="transmembrane region" description="Helical" evidence="1">
    <location>
        <begin position="394"/>
        <end position="415"/>
    </location>
</feature>
<dbReference type="AlphaFoldDB" id="A0A8W7MTA3"/>
<keyword evidence="3" id="KW-1185">Reference proteome</keyword>
<organism evidence="2 3">
    <name type="scientific">Anopheles arabiensis</name>
    <name type="common">Mosquito</name>
    <dbReference type="NCBI Taxonomy" id="7173"/>
    <lineage>
        <taxon>Eukaryota</taxon>
        <taxon>Metazoa</taxon>
        <taxon>Ecdysozoa</taxon>
        <taxon>Arthropoda</taxon>
        <taxon>Hexapoda</taxon>
        <taxon>Insecta</taxon>
        <taxon>Pterygota</taxon>
        <taxon>Neoptera</taxon>
        <taxon>Endopterygota</taxon>
        <taxon>Diptera</taxon>
        <taxon>Nematocera</taxon>
        <taxon>Culicoidea</taxon>
        <taxon>Culicidae</taxon>
        <taxon>Anophelinae</taxon>
        <taxon>Anopheles</taxon>
    </lineage>
</organism>
<accession>A0A8W7MTA3</accession>
<dbReference type="EMBL" id="APCN01002464">
    <property type="status" value="NOT_ANNOTATED_CDS"/>
    <property type="molecule type" value="Genomic_DNA"/>
</dbReference>
<proteinExistence type="predicted"/>
<reference evidence="2" key="1">
    <citation type="submission" date="2022-08" db="UniProtKB">
        <authorList>
            <consortium name="EnsemblMetazoa"/>
        </authorList>
    </citation>
    <scope>IDENTIFICATION</scope>
    <source>
        <strain evidence="2">Dongola</strain>
    </source>
</reference>
<feature type="transmembrane region" description="Helical" evidence="1">
    <location>
        <begin position="198"/>
        <end position="219"/>
    </location>
</feature>
<feature type="transmembrane region" description="Helical" evidence="1">
    <location>
        <begin position="145"/>
        <end position="163"/>
    </location>
</feature>
<evidence type="ECO:0000313" key="3">
    <source>
        <dbReference type="Proteomes" id="UP000075840"/>
    </source>
</evidence>
<protein>
    <submittedName>
        <fullName evidence="2">Uncharacterized protein</fullName>
    </submittedName>
</protein>
<keyword evidence="1" id="KW-1133">Transmembrane helix</keyword>
<evidence type="ECO:0000313" key="2">
    <source>
        <dbReference type="EnsemblMetazoa" id="AARA018537-PA"/>
    </source>
</evidence>
<evidence type="ECO:0000256" key="1">
    <source>
        <dbReference type="SAM" id="Phobius"/>
    </source>
</evidence>
<dbReference type="RefSeq" id="XP_040165964.1">
    <property type="nucleotide sequence ID" value="XM_040310030.1"/>
</dbReference>
<sequence>MNFPLHHLDRIGAADVFRYDAQLKTIVQVLKHNRSMDNDEQLFGSNLTLGKLVIERPEHSVLMWLFQLMQVYLKINLHFRSYTNAENIHSALDKGEIDIGMVVESIENSTVNKLLFVKMDQNLYLPLNHTHHSDTYFIDIFARNLRCALVGLALFIVLLNALLTRKHAPVRHLLFVYELLSGARAYPHPSEHVPNRTLQLLLGIVLQIFSCALATFLVAQLSIPRSELPVHNLKDLAKHPEYKVCIPTLSRLARHIPALVRGSTHQKRFDHDCQRLVQGKDPEKLADYLCDRNNFVVILASDATMNQIFHDAKLLERMCDIIPIERKVVVNWLALPYSGAFKHVEQVKQFFIMARTTGLLHKPYRQLVGFWNRQPKQKKNRWADIELASLKILFLGYGTVGCCSLAMLLVELLVAKGLKIYKIVKVYNTETSRK</sequence>
<dbReference type="Proteomes" id="UP000075840">
    <property type="component" value="Unassembled WGS sequence"/>
</dbReference>
<name>A0A8W7MTA3_ANOAR</name>
<keyword evidence="1" id="KW-0472">Membrane</keyword>
<keyword evidence="1" id="KW-0812">Transmembrane</keyword>
<dbReference type="GeneID" id="120901786"/>